<feature type="domain" description="HTH lacI-type" evidence="4">
    <location>
        <begin position="6"/>
        <end position="60"/>
    </location>
</feature>
<evidence type="ECO:0000259" key="4">
    <source>
        <dbReference type="PROSITE" id="PS50932"/>
    </source>
</evidence>
<name>A0A4Q7X6R6_9ACTN</name>
<evidence type="ECO:0000313" key="5">
    <source>
        <dbReference type="EMBL" id="RZU18734.1"/>
    </source>
</evidence>
<dbReference type="InterPro" id="IPR028082">
    <property type="entry name" value="Peripla_BP_I"/>
</dbReference>
<dbReference type="AlphaFoldDB" id="A0A4Q7X6R6"/>
<sequence length="332" mass="36071">MADSVITLSDVAAAAGVSLSTASKALNGTDRISEATREHVRVTADRLGFRHNALARSFARGRSQTIGVLTHRASNPFTRVVLATAATELGAKERAILLYDARMEEQHDVTESILQLRARRIDGVIVIGTSTSFRTPSFSSRFDVPVINAFTVPEDPQDTTITADDYAIGRLAISHLLSTGRRRIAHFTAEPHDMAAQRRAEGAGQLLAEAGLQWAAPVRFGRWREEWGEQAATELLAEVPDVDAIFCGSDAIGRGVERVVRAAGRQVPGDIALIGVDNWESLMHDQRGTRHLTTIDVGLEEIGRRVANRLLEGDLEPGTQYVEPHVVIADTA</sequence>
<dbReference type="SMART" id="SM00354">
    <property type="entry name" value="HTH_LACI"/>
    <property type="match status" value="1"/>
</dbReference>
<dbReference type="PROSITE" id="PS50932">
    <property type="entry name" value="HTH_LACI_2"/>
    <property type="match status" value="1"/>
</dbReference>
<dbReference type="GO" id="GO:0003700">
    <property type="term" value="F:DNA-binding transcription factor activity"/>
    <property type="evidence" value="ECO:0007669"/>
    <property type="project" value="TreeGrafter"/>
</dbReference>
<dbReference type="GO" id="GO:0000976">
    <property type="term" value="F:transcription cis-regulatory region binding"/>
    <property type="evidence" value="ECO:0007669"/>
    <property type="project" value="TreeGrafter"/>
</dbReference>
<reference evidence="5 6" key="1">
    <citation type="journal article" date="2015" name="Stand. Genomic Sci.">
        <title>Genomic Encyclopedia of Bacterial and Archaeal Type Strains, Phase III: the genomes of soil and plant-associated and newly described type strains.</title>
        <authorList>
            <person name="Whitman W.B."/>
            <person name="Woyke T."/>
            <person name="Klenk H.P."/>
            <person name="Zhou Y."/>
            <person name="Lilburn T.G."/>
            <person name="Beck B.J."/>
            <person name="De Vos P."/>
            <person name="Vandamme P."/>
            <person name="Eisen J.A."/>
            <person name="Garrity G."/>
            <person name="Hugenholtz P."/>
            <person name="Kyrpides N.C."/>
        </authorList>
    </citation>
    <scope>NUCLEOTIDE SEQUENCE [LARGE SCALE GENOMIC DNA]</scope>
    <source>
        <strain evidence="5 6">VKM Ac-2540</strain>
    </source>
</reference>
<dbReference type="OrthoDB" id="3467214at2"/>
<proteinExistence type="predicted"/>
<protein>
    <submittedName>
        <fullName evidence="5">LacI family transcriptional regulator</fullName>
    </submittedName>
</protein>
<dbReference type="InterPro" id="IPR001761">
    <property type="entry name" value="Peripla_BP/Lac1_sug-bd_dom"/>
</dbReference>
<keyword evidence="6" id="KW-1185">Reference proteome</keyword>
<evidence type="ECO:0000256" key="1">
    <source>
        <dbReference type="ARBA" id="ARBA00023015"/>
    </source>
</evidence>
<accession>A0A4Q7X6R6</accession>
<comment type="caution">
    <text evidence="5">The sequence shown here is derived from an EMBL/GenBank/DDBJ whole genome shotgun (WGS) entry which is preliminary data.</text>
</comment>
<evidence type="ECO:0000256" key="2">
    <source>
        <dbReference type="ARBA" id="ARBA00023125"/>
    </source>
</evidence>
<dbReference type="Pfam" id="PF00356">
    <property type="entry name" value="LacI"/>
    <property type="match status" value="1"/>
</dbReference>
<dbReference type="EMBL" id="SHKR01000011">
    <property type="protein sequence ID" value="RZU18734.1"/>
    <property type="molecule type" value="Genomic_DNA"/>
</dbReference>
<dbReference type="InterPro" id="IPR000843">
    <property type="entry name" value="HTH_LacI"/>
</dbReference>
<dbReference type="Proteomes" id="UP000292027">
    <property type="component" value="Unassembled WGS sequence"/>
</dbReference>
<gene>
    <name evidence="5" type="ORF">EV645_0933</name>
</gene>
<organism evidence="5 6">
    <name type="scientific">Kribbella rubisoli</name>
    <dbReference type="NCBI Taxonomy" id="3075929"/>
    <lineage>
        <taxon>Bacteria</taxon>
        <taxon>Bacillati</taxon>
        <taxon>Actinomycetota</taxon>
        <taxon>Actinomycetes</taxon>
        <taxon>Propionibacteriales</taxon>
        <taxon>Kribbellaceae</taxon>
        <taxon>Kribbella</taxon>
    </lineage>
</organism>
<dbReference type="SUPFAM" id="SSF53822">
    <property type="entry name" value="Periplasmic binding protein-like I"/>
    <property type="match status" value="1"/>
</dbReference>
<keyword evidence="3" id="KW-0804">Transcription</keyword>
<dbReference type="InterPro" id="IPR010982">
    <property type="entry name" value="Lambda_DNA-bd_dom_sf"/>
</dbReference>
<evidence type="ECO:0000313" key="6">
    <source>
        <dbReference type="Proteomes" id="UP000292027"/>
    </source>
</evidence>
<keyword evidence="1" id="KW-0805">Transcription regulation</keyword>
<keyword evidence="2" id="KW-0238">DNA-binding</keyword>
<dbReference type="CDD" id="cd01392">
    <property type="entry name" value="HTH_LacI"/>
    <property type="match status" value="1"/>
</dbReference>
<dbReference type="Pfam" id="PF00532">
    <property type="entry name" value="Peripla_BP_1"/>
    <property type="match status" value="1"/>
</dbReference>
<dbReference type="PROSITE" id="PS00356">
    <property type="entry name" value="HTH_LACI_1"/>
    <property type="match status" value="1"/>
</dbReference>
<dbReference type="PANTHER" id="PTHR30146">
    <property type="entry name" value="LACI-RELATED TRANSCRIPTIONAL REPRESSOR"/>
    <property type="match status" value="1"/>
</dbReference>
<dbReference type="Gene3D" id="1.10.260.40">
    <property type="entry name" value="lambda repressor-like DNA-binding domains"/>
    <property type="match status" value="1"/>
</dbReference>
<dbReference type="Gene3D" id="3.40.50.2300">
    <property type="match status" value="2"/>
</dbReference>
<evidence type="ECO:0000256" key="3">
    <source>
        <dbReference type="ARBA" id="ARBA00023163"/>
    </source>
</evidence>
<dbReference type="PANTHER" id="PTHR30146:SF109">
    <property type="entry name" value="HTH-TYPE TRANSCRIPTIONAL REGULATOR GALS"/>
    <property type="match status" value="1"/>
</dbReference>
<dbReference type="RefSeq" id="WP_130440055.1">
    <property type="nucleotide sequence ID" value="NZ_SHKR01000011.1"/>
</dbReference>
<dbReference type="SUPFAM" id="SSF47413">
    <property type="entry name" value="lambda repressor-like DNA-binding domains"/>
    <property type="match status" value="1"/>
</dbReference>